<feature type="domain" description="C2" evidence="1">
    <location>
        <begin position="447"/>
        <end position="565"/>
    </location>
</feature>
<dbReference type="Gene3D" id="2.60.40.150">
    <property type="entry name" value="C2 domain"/>
    <property type="match status" value="1"/>
</dbReference>
<dbReference type="Gene3D" id="2.30.42.10">
    <property type="match status" value="1"/>
</dbReference>
<dbReference type="GO" id="GO:0005634">
    <property type="term" value="C:nucleus"/>
    <property type="evidence" value="ECO:0007669"/>
    <property type="project" value="TreeGrafter"/>
</dbReference>
<accession>A0AA85ANK2</accession>
<reference evidence="4" key="1">
    <citation type="submission" date="2023-11" db="UniProtKB">
        <authorList>
            <consortium name="WormBaseParasite"/>
        </authorList>
    </citation>
    <scope>IDENTIFICATION</scope>
</reference>
<dbReference type="SUPFAM" id="SSF50156">
    <property type="entry name" value="PDZ domain-like"/>
    <property type="match status" value="1"/>
</dbReference>
<dbReference type="PANTHER" id="PTHR46848:SF1">
    <property type="entry name" value="REGULATOR OF G-PROTEIN SIGNALING 3"/>
    <property type="match status" value="1"/>
</dbReference>
<dbReference type="Pfam" id="PF00168">
    <property type="entry name" value="C2"/>
    <property type="match status" value="1"/>
</dbReference>
<dbReference type="InterPro" id="IPR001478">
    <property type="entry name" value="PDZ"/>
</dbReference>
<dbReference type="CDD" id="cd08685">
    <property type="entry name" value="C2_RGS-like"/>
    <property type="match status" value="1"/>
</dbReference>
<dbReference type="WBParaSite" id="SMRG1_95830.1">
    <property type="protein sequence ID" value="SMRG1_95830.1"/>
    <property type="gene ID" value="SMRG1_95830"/>
</dbReference>
<feature type="domain" description="PDZ" evidence="2">
    <location>
        <begin position="729"/>
        <end position="806"/>
    </location>
</feature>
<name>A0AA85ANK2_9TREM</name>
<protein>
    <recommendedName>
        <fullName evidence="5">Regulator of G-protein signaling 3</fullName>
    </recommendedName>
</protein>
<dbReference type="GO" id="GO:0005886">
    <property type="term" value="C:plasma membrane"/>
    <property type="evidence" value="ECO:0007669"/>
    <property type="project" value="TreeGrafter"/>
</dbReference>
<dbReference type="PANTHER" id="PTHR46848">
    <property type="entry name" value="REGULATOR OF G-PROTEIN SIGNALING 3"/>
    <property type="match status" value="1"/>
</dbReference>
<dbReference type="InterPro" id="IPR000008">
    <property type="entry name" value="C2_dom"/>
</dbReference>
<dbReference type="SUPFAM" id="SSF49562">
    <property type="entry name" value="C2 domain (Calcium/lipid-binding domain, CaLB)"/>
    <property type="match status" value="1"/>
</dbReference>
<dbReference type="InterPro" id="IPR036034">
    <property type="entry name" value="PDZ_sf"/>
</dbReference>
<proteinExistence type="predicted"/>
<organism evidence="3 4">
    <name type="scientific">Schistosoma margrebowiei</name>
    <dbReference type="NCBI Taxonomy" id="48269"/>
    <lineage>
        <taxon>Eukaryota</taxon>
        <taxon>Metazoa</taxon>
        <taxon>Spiralia</taxon>
        <taxon>Lophotrochozoa</taxon>
        <taxon>Platyhelminthes</taxon>
        <taxon>Trematoda</taxon>
        <taxon>Digenea</taxon>
        <taxon>Strigeidida</taxon>
        <taxon>Schistosomatoidea</taxon>
        <taxon>Schistosomatidae</taxon>
        <taxon>Schistosoma</taxon>
    </lineage>
</organism>
<dbReference type="InterPro" id="IPR041489">
    <property type="entry name" value="PDZ_6"/>
</dbReference>
<evidence type="ECO:0000259" key="1">
    <source>
        <dbReference type="PROSITE" id="PS50004"/>
    </source>
</evidence>
<dbReference type="Proteomes" id="UP000050790">
    <property type="component" value="Unassembled WGS sequence"/>
</dbReference>
<dbReference type="AlphaFoldDB" id="A0AA85ANK2"/>
<dbReference type="Pfam" id="PF17820">
    <property type="entry name" value="PDZ_6"/>
    <property type="match status" value="1"/>
</dbReference>
<dbReference type="PROSITE" id="PS50106">
    <property type="entry name" value="PDZ"/>
    <property type="match status" value="1"/>
</dbReference>
<dbReference type="InterPro" id="IPR035892">
    <property type="entry name" value="C2_domain_sf"/>
</dbReference>
<dbReference type="SMART" id="SM00228">
    <property type="entry name" value="PDZ"/>
    <property type="match status" value="1"/>
</dbReference>
<evidence type="ECO:0008006" key="5">
    <source>
        <dbReference type="Google" id="ProtNLM"/>
    </source>
</evidence>
<evidence type="ECO:0000259" key="2">
    <source>
        <dbReference type="PROSITE" id="PS50106"/>
    </source>
</evidence>
<evidence type="ECO:0000313" key="4">
    <source>
        <dbReference type="WBParaSite" id="SMRG1_95830.1"/>
    </source>
</evidence>
<sequence length="1097" mass="125267">MNNTLTMNSEMDNKTICQQYFNLNEITYIPDIYELKQQPILVLTDQQQLQTITSLSNSTLQITQSSQISVDDQQHQITSHVSDLESINSNNNNNNCHSNYNKINNITKLSLIPIISNNSINNKKNLWLLQQTSDNSIINSNIKRHFKHRVTINHHSNQHPIYYSHNIKSNKFEYNSFSAPSSLISNTIATTYSQLKNEKIKENKQMNNEQLQLLLPTLSTVNLTNDNVQYDDYENCLNHKFLNDLDINLTENNIVITEPIQMTDQSFTNQSMTNDYKVNLLTSNECLSSSLENQKLDDLQYNTNLNNSSYINLDNGNCPIRSHSFFQLRQLDSLSSTGSYSKPDTDILYPMNGSFNQLAIRVSSSPISICSNNNFYQQNNCLEDQYNKTTFNGNTYGGSSNKNRRSKCEKYISPDKHTCIRSYSAMRHPNECNIRVFRSPLDVLSPCKGKLRLDIEYQNHSIKLHVIEAKGLRTTNSQNCNSFVKISASPDKGVTFEQTTEIVENSATPRYNKEFLLNLNKIKYCKRIHLAIYAQSTKELDCEFLGGMSFGIPSIQNKKHISGWYYLLDEKMFKKKHLKTALDPITNFENVLCATNELIVSDIMKTEAVTDTVTTNTSTKNQQIPIILTSMNENVTHSSTNEIHPNINRNFASNKHDINNHCSREFRPVLSPTNFMIYSQNLPNTLLPYQINNPPVNSHFPQFSSPVPIRANMSIPNTNKALSNMRIFQFLIQKGSKGYGFTLCGNCPVYVSHVEPGSPAMQCGIQAGDFIVAIDNINVSRSTSNSVVRMFRMSQHPVHITISRPVLIKPCMSTTSNVHSTSSRSFGNLINKTCFSAHKKLSKESTKLIQPTNISKVSHTEFFSSLPYHQHLYDISSLPSSSFITVPLTSSSFIDYLKHSSYLNSSNLHHNSNSTICSSINHCIIPKFSIPQSISLHQTMNEQLARLYQDNCQIAAILSPNQNIPHHNQEQQQQQHQQQQINDVDDIALVRIPCNENYTKSNKHQNYVNNDKKNEFHQLFPLFSNENFTNHTSFYNCPSMEQLNQYQSQYPMNMTMMMMMMIMMTMKAPTVQLSSNQFHTAGLKNFNGWLNLLEIKD</sequence>
<dbReference type="PROSITE" id="PS50004">
    <property type="entry name" value="C2"/>
    <property type="match status" value="1"/>
</dbReference>
<evidence type="ECO:0000313" key="3">
    <source>
        <dbReference type="Proteomes" id="UP000050790"/>
    </source>
</evidence>
<dbReference type="SMART" id="SM00239">
    <property type="entry name" value="C2"/>
    <property type="match status" value="1"/>
</dbReference>